<keyword evidence="6 10" id="KW-0798">TonB box</keyword>
<dbReference type="SUPFAM" id="SSF56935">
    <property type="entry name" value="Porins"/>
    <property type="match status" value="1"/>
</dbReference>
<dbReference type="AlphaFoldDB" id="A0A0K1Q8W0"/>
<evidence type="ECO:0000256" key="6">
    <source>
        <dbReference type="ARBA" id="ARBA00023077"/>
    </source>
</evidence>
<evidence type="ECO:0000256" key="9">
    <source>
        <dbReference type="ARBA" id="ARBA00023237"/>
    </source>
</evidence>
<evidence type="ECO:0000259" key="12">
    <source>
        <dbReference type="Pfam" id="PF00593"/>
    </source>
</evidence>
<dbReference type="InterPro" id="IPR037066">
    <property type="entry name" value="Plug_dom_sf"/>
</dbReference>
<feature type="domain" description="TonB-dependent receptor plug" evidence="13">
    <location>
        <begin position="41"/>
        <end position="143"/>
    </location>
</feature>
<dbReference type="GO" id="GO:0015344">
    <property type="term" value="F:siderophore uptake transmembrane transporter activity"/>
    <property type="evidence" value="ECO:0007669"/>
    <property type="project" value="TreeGrafter"/>
</dbReference>
<evidence type="ECO:0000256" key="10">
    <source>
        <dbReference type="RuleBase" id="RU003357"/>
    </source>
</evidence>
<dbReference type="STRING" id="1391654.AKJ09_08874"/>
<dbReference type="Proteomes" id="UP000064967">
    <property type="component" value="Chromosome"/>
</dbReference>
<evidence type="ECO:0000256" key="3">
    <source>
        <dbReference type="ARBA" id="ARBA00022452"/>
    </source>
</evidence>
<keyword evidence="2" id="KW-0813">Transport</keyword>
<feature type="domain" description="TonB-dependent receptor-like beta-barrel" evidence="12">
    <location>
        <begin position="408"/>
        <end position="631"/>
    </location>
</feature>
<name>A0A0K1Q8W0_9BACT</name>
<dbReference type="RefSeq" id="WP_146653161.1">
    <property type="nucleotide sequence ID" value="NZ_CP012333.1"/>
</dbReference>
<reference evidence="14 15" key="1">
    <citation type="submission" date="2015-08" db="EMBL/GenBank/DDBJ databases">
        <authorList>
            <person name="Babu N.S."/>
            <person name="Beckwith C.J."/>
            <person name="Beseler K.G."/>
            <person name="Brison A."/>
            <person name="Carone J.V."/>
            <person name="Caskin T.P."/>
            <person name="Diamond M."/>
            <person name="Durham M.E."/>
            <person name="Foxe J.M."/>
            <person name="Go M."/>
            <person name="Henderson B.A."/>
            <person name="Jones I.B."/>
            <person name="McGettigan J.A."/>
            <person name="Micheletti S.J."/>
            <person name="Nasrallah M.E."/>
            <person name="Ortiz D."/>
            <person name="Piller C.R."/>
            <person name="Privatt S.R."/>
            <person name="Schneider S.L."/>
            <person name="Sharp S."/>
            <person name="Smith T.C."/>
            <person name="Stanton J.D."/>
            <person name="Ullery H.E."/>
            <person name="Wilson R.J."/>
            <person name="Serrano M.G."/>
            <person name="Buck G."/>
            <person name="Lee V."/>
            <person name="Wang Y."/>
            <person name="Carvalho R."/>
            <person name="Voegtly L."/>
            <person name="Shi R."/>
            <person name="Duckworth R."/>
            <person name="Johnson A."/>
            <person name="Loviza R."/>
            <person name="Walstead R."/>
            <person name="Shah Z."/>
            <person name="Kiflezghi M."/>
            <person name="Wade K."/>
            <person name="Ball S.L."/>
            <person name="Bradley K.W."/>
            <person name="Asai D.J."/>
            <person name="Bowman C.A."/>
            <person name="Russell D.A."/>
            <person name="Pope W.H."/>
            <person name="Jacobs-Sera D."/>
            <person name="Hendrix R.W."/>
            <person name="Hatfull G.F."/>
        </authorList>
    </citation>
    <scope>NUCLEOTIDE SEQUENCE [LARGE SCALE GENOMIC DNA]</scope>
    <source>
        <strain evidence="14 15">DSM 27648</strain>
    </source>
</reference>
<comment type="subcellular location">
    <subcellularLocation>
        <location evidence="1">Cell outer membrane</location>
        <topology evidence="1">Multi-pass membrane protein</topology>
    </subcellularLocation>
</comment>
<dbReference type="InterPro" id="IPR036942">
    <property type="entry name" value="Beta-barrel_TonB_sf"/>
</dbReference>
<keyword evidence="3" id="KW-1134">Transmembrane beta strand</keyword>
<keyword evidence="5 11" id="KW-0732">Signal</keyword>
<dbReference type="EMBL" id="CP012333">
    <property type="protein sequence ID" value="AKV02211.1"/>
    <property type="molecule type" value="Genomic_DNA"/>
</dbReference>
<sequence length="657" mass="70378">MPIQFRRGALIGLVLAVLVPSSAGAQDVTVRGSRLSPASRDEAAASSQIRGSALEGAGLSTPEVLRRETGVTVTETGGYGALSTAAIRGATAAQTSVFLAGLRLNDDLTGDADLSRVPLWMIGRIEVYRGAVPLEADPWGVGGAIFFDPRVPKRTEASAAATVGSFGTRALEGRVAIGDDRAAVLVGLRAAHAKNDYKFVDDRGTRFDTSDDVEKRRANSDVDDLDMWALGRFRLGERTRAVLTSNELTREQGVPGLAVAEAMATRSKTRRSLHGLELAHQCGEGCSFTGTAGYVRTSSAYDDPLLELAGGKRRSLLEGIRGEASSRLELRGGPFDGGLQLRLSREELTTSAFTLGRTEEVRRRDGARVAARGGVQSEVFGHATVMGSFERQGTSGGDADDTRTYGAVRFALTRPIGVGVASLNLGSYYRAPTLGELYGYSGVVRGNGALLPERGRMIDVGVRLTRLPSIRATSGKTLLRTELAGFLFARDATDLVAFRRSSLGYVTPYNLGSARAQGAELEMRAELWERATIGGGLTFFDGRDTSRTTGNDLLPFRPRFKSSLLAEARMDGPAWLGVKTTTLSCVHVYESSRYADPEGLIVIPAQATLDAALTIAFVGDHTSFDFRIRNLLDAQRFDTVGFVLPGRAFFATMEVFL</sequence>
<feature type="chain" id="PRO_5005467053" evidence="11">
    <location>
        <begin position="26"/>
        <end position="657"/>
    </location>
</feature>
<evidence type="ECO:0000259" key="13">
    <source>
        <dbReference type="Pfam" id="PF07715"/>
    </source>
</evidence>
<feature type="signal peptide" evidence="11">
    <location>
        <begin position="1"/>
        <end position="25"/>
    </location>
</feature>
<dbReference type="KEGG" id="llu:AKJ09_08874"/>
<keyword evidence="9" id="KW-0998">Cell outer membrane</keyword>
<evidence type="ECO:0000313" key="15">
    <source>
        <dbReference type="Proteomes" id="UP000064967"/>
    </source>
</evidence>
<proteinExistence type="inferred from homology"/>
<evidence type="ECO:0000313" key="14">
    <source>
        <dbReference type="EMBL" id="AKV02211.1"/>
    </source>
</evidence>
<evidence type="ECO:0000256" key="8">
    <source>
        <dbReference type="ARBA" id="ARBA00023170"/>
    </source>
</evidence>
<dbReference type="Gene3D" id="2.40.170.20">
    <property type="entry name" value="TonB-dependent receptor, beta-barrel domain"/>
    <property type="match status" value="1"/>
</dbReference>
<evidence type="ECO:0000256" key="7">
    <source>
        <dbReference type="ARBA" id="ARBA00023136"/>
    </source>
</evidence>
<dbReference type="PANTHER" id="PTHR30069">
    <property type="entry name" value="TONB-DEPENDENT OUTER MEMBRANE RECEPTOR"/>
    <property type="match status" value="1"/>
</dbReference>
<keyword evidence="8" id="KW-0675">Receptor</keyword>
<dbReference type="Pfam" id="PF07715">
    <property type="entry name" value="Plug"/>
    <property type="match status" value="1"/>
</dbReference>
<evidence type="ECO:0000256" key="5">
    <source>
        <dbReference type="ARBA" id="ARBA00022729"/>
    </source>
</evidence>
<keyword evidence="15" id="KW-1185">Reference proteome</keyword>
<evidence type="ECO:0000256" key="4">
    <source>
        <dbReference type="ARBA" id="ARBA00022692"/>
    </source>
</evidence>
<comment type="similarity">
    <text evidence="10">Belongs to the TonB-dependent receptor family.</text>
</comment>
<organism evidence="14 15">
    <name type="scientific">Labilithrix luteola</name>
    <dbReference type="NCBI Taxonomy" id="1391654"/>
    <lineage>
        <taxon>Bacteria</taxon>
        <taxon>Pseudomonadati</taxon>
        <taxon>Myxococcota</taxon>
        <taxon>Polyangia</taxon>
        <taxon>Polyangiales</taxon>
        <taxon>Labilitrichaceae</taxon>
        <taxon>Labilithrix</taxon>
    </lineage>
</organism>
<dbReference type="InterPro" id="IPR012910">
    <property type="entry name" value="Plug_dom"/>
</dbReference>
<dbReference type="InterPro" id="IPR000531">
    <property type="entry name" value="Beta-barrel_TonB"/>
</dbReference>
<evidence type="ECO:0000256" key="1">
    <source>
        <dbReference type="ARBA" id="ARBA00004571"/>
    </source>
</evidence>
<keyword evidence="7 10" id="KW-0472">Membrane</keyword>
<keyword evidence="4" id="KW-0812">Transmembrane</keyword>
<dbReference type="InterPro" id="IPR039426">
    <property type="entry name" value="TonB-dep_rcpt-like"/>
</dbReference>
<protein>
    <submittedName>
        <fullName evidence="14">Outer membrane protein, TonB dependent</fullName>
    </submittedName>
</protein>
<accession>A0A0K1Q8W0</accession>
<dbReference type="OrthoDB" id="338230at2"/>
<gene>
    <name evidence="14" type="ORF">AKJ09_08874</name>
</gene>
<dbReference type="Pfam" id="PF00593">
    <property type="entry name" value="TonB_dep_Rec_b-barrel"/>
    <property type="match status" value="1"/>
</dbReference>
<dbReference type="GO" id="GO:0044718">
    <property type="term" value="P:siderophore transmembrane transport"/>
    <property type="evidence" value="ECO:0007669"/>
    <property type="project" value="TreeGrafter"/>
</dbReference>
<dbReference type="PANTHER" id="PTHR30069:SF29">
    <property type="entry name" value="HEMOGLOBIN AND HEMOGLOBIN-HAPTOGLOBIN-BINDING PROTEIN 1-RELATED"/>
    <property type="match status" value="1"/>
</dbReference>
<dbReference type="GO" id="GO:0009279">
    <property type="term" value="C:cell outer membrane"/>
    <property type="evidence" value="ECO:0007669"/>
    <property type="project" value="UniProtKB-SubCell"/>
</dbReference>
<evidence type="ECO:0000256" key="11">
    <source>
        <dbReference type="SAM" id="SignalP"/>
    </source>
</evidence>
<dbReference type="Gene3D" id="2.170.130.10">
    <property type="entry name" value="TonB-dependent receptor, plug domain"/>
    <property type="match status" value="1"/>
</dbReference>
<evidence type="ECO:0000256" key="2">
    <source>
        <dbReference type="ARBA" id="ARBA00022448"/>
    </source>
</evidence>